<dbReference type="AlphaFoldDB" id="A0A4W3JAW2"/>
<dbReference type="Pfam" id="PF12736">
    <property type="entry name" value="CABIT"/>
    <property type="match status" value="2"/>
</dbReference>
<proteinExistence type="inferred from homology"/>
<dbReference type="InterPro" id="IPR039671">
    <property type="entry name" value="THEMIS"/>
</dbReference>
<feature type="domain" description="CABIT" evidence="3">
    <location>
        <begin position="183"/>
        <end position="408"/>
    </location>
</feature>
<dbReference type="PANTHER" id="PTHR15215">
    <property type="entry name" value="CABIT DOMAIN-CONTAINING PROTEIN"/>
    <property type="match status" value="1"/>
</dbReference>
<dbReference type="PANTHER" id="PTHR15215:SF2">
    <property type="entry name" value="PROTEIN THEMIS2"/>
    <property type="match status" value="1"/>
</dbReference>
<dbReference type="GO" id="GO:0005737">
    <property type="term" value="C:cytoplasm"/>
    <property type="evidence" value="ECO:0007669"/>
    <property type="project" value="TreeGrafter"/>
</dbReference>
<evidence type="ECO:0000256" key="1">
    <source>
        <dbReference type="ARBA" id="ARBA00006414"/>
    </source>
</evidence>
<name>A0A4W3JAW2_CALMI</name>
<comment type="similarity">
    <text evidence="1">Belongs to the themis family.</text>
</comment>
<dbReference type="GO" id="GO:0005634">
    <property type="term" value="C:nucleus"/>
    <property type="evidence" value="ECO:0007669"/>
    <property type="project" value="TreeGrafter"/>
</dbReference>
<evidence type="ECO:0000256" key="2">
    <source>
        <dbReference type="SAM" id="MobiDB-lite"/>
    </source>
</evidence>
<feature type="region of interest" description="Disordered" evidence="2">
    <location>
        <begin position="444"/>
        <end position="487"/>
    </location>
</feature>
<protein>
    <submittedName>
        <fullName evidence="4">Thymocyte selection associated family member 2</fullName>
    </submittedName>
</protein>
<evidence type="ECO:0000313" key="5">
    <source>
        <dbReference type="Proteomes" id="UP000314986"/>
    </source>
</evidence>
<sequence>PDKIGHSLHSCSAKDIHTQGSVICKGDPITATGVKSVKGQMFATCIVDGLEEQLYINLPFSLPGEFSENLDQSFSIDEILSSKPLRSKRLIYVEMEHRVTEKYLRGDLLLEPVYEIQAIMHLRKNIVKIPSNLEVDVSDVSEEQKEVTFIKPLSLLDLMNEPQDTFPAAVEILDSPGLLAPYKDEWTHCLRKGALLTVHSKQVTKKILATSMSNKVSQHFLISSMYKGMFRRRPREFHTTFDLCNAVSSEAPLHVVVTRDCMSNEDDQVSLCVGERLIALAKTTARVVSCGVPQDIDVLVCNKVEDDEDEEGMVEEVLLPWYLEGRFVEEIRDNRKYTISEICDGFNFPFEVKVTVKDPAFKIDPLKPFPAIKLEESILVPTLLVSLAEKPSDSFFIPVEWMSLSVQLLAERPSEDIAPTHVASVVELTESMYYDLRKCSNLSSCPPPRPPKRASNKILPATSTATSPPFPKPQDDKPPLVPRVRTF</sequence>
<reference evidence="5" key="3">
    <citation type="journal article" date="2014" name="Nature">
        <title>Elephant shark genome provides unique insights into gnathostome evolution.</title>
        <authorList>
            <consortium name="International Elephant Shark Genome Sequencing Consortium"/>
            <person name="Venkatesh B."/>
            <person name="Lee A.P."/>
            <person name="Ravi V."/>
            <person name="Maurya A.K."/>
            <person name="Lian M.M."/>
            <person name="Swann J.B."/>
            <person name="Ohta Y."/>
            <person name="Flajnik M.F."/>
            <person name="Sutoh Y."/>
            <person name="Kasahara M."/>
            <person name="Hoon S."/>
            <person name="Gangu V."/>
            <person name="Roy S.W."/>
            <person name="Irimia M."/>
            <person name="Korzh V."/>
            <person name="Kondrychyn I."/>
            <person name="Lim Z.W."/>
            <person name="Tay B.H."/>
            <person name="Tohari S."/>
            <person name="Kong K.W."/>
            <person name="Ho S."/>
            <person name="Lorente-Galdos B."/>
            <person name="Quilez J."/>
            <person name="Marques-Bonet T."/>
            <person name="Raney B.J."/>
            <person name="Ingham P.W."/>
            <person name="Tay A."/>
            <person name="Hillier L.W."/>
            <person name="Minx P."/>
            <person name="Boehm T."/>
            <person name="Wilson R.K."/>
            <person name="Brenner S."/>
            <person name="Warren W.C."/>
        </authorList>
    </citation>
    <scope>NUCLEOTIDE SEQUENCE [LARGE SCALE GENOMIC DNA]</scope>
</reference>
<dbReference type="GeneTree" id="ENSGT00530000063770"/>
<reference evidence="4" key="5">
    <citation type="submission" date="2025-09" db="UniProtKB">
        <authorList>
            <consortium name="Ensembl"/>
        </authorList>
    </citation>
    <scope>IDENTIFICATION</scope>
</reference>
<reference evidence="5" key="1">
    <citation type="journal article" date="2006" name="Science">
        <title>Ancient noncoding elements conserved in the human genome.</title>
        <authorList>
            <person name="Venkatesh B."/>
            <person name="Kirkness E.F."/>
            <person name="Loh Y.H."/>
            <person name="Halpern A.L."/>
            <person name="Lee A.P."/>
            <person name="Johnson J."/>
            <person name="Dandona N."/>
            <person name="Viswanathan L.D."/>
            <person name="Tay A."/>
            <person name="Venter J.C."/>
            <person name="Strausberg R.L."/>
            <person name="Brenner S."/>
        </authorList>
    </citation>
    <scope>NUCLEOTIDE SEQUENCE [LARGE SCALE GENOMIC DNA]</scope>
</reference>
<keyword evidence="5" id="KW-1185">Reference proteome</keyword>
<evidence type="ECO:0000259" key="3">
    <source>
        <dbReference type="Pfam" id="PF12736"/>
    </source>
</evidence>
<dbReference type="Ensembl" id="ENSCMIT00000041026.1">
    <property type="protein sequence ID" value="ENSCMIP00000040454.1"/>
    <property type="gene ID" value="ENSCMIG00000016859.1"/>
</dbReference>
<dbReference type="Proteomes" id="UP000314986">
    <property type="component" value="Unassembled WGS sequence"/>
</dbReference>
<reference evidence="5" key="2">
    <citation type="journal article" date="2007" name="PLoS Biol.">
        <title>Survey sequencing and comparative analysis of the elephant shark (Callorhinchus milii) genome.</title>
        <authorList>
            <person name="Venkatesh B."/>
            <person name="Kirkness E.F."/>
            <person name="Loh Y.H."/>
            <person name="Halpern A.L."/>
            <person name="Lee A.P."/>
            <person name="Johnson J."/>
            <person name="Dandona N."/>
            <person name="Viswanathan L.D."/>
            <person name="Tay A."/>
            <person name="Venter J.C."/>
            <person name="Strausberg R.L."/>
            <person name="Brenner S."/>
        </authorList>
    </citation>
    <scope>NUCLEOTIDE SEQUENCE [LARGE SCALE GENOMIC DNA]</scope>
</reference>
<organism evidence="4 5">
    <name type="scientific">Callorhinchus milii</name>
    <name type="common">Ghost shark</name>
    <dbReference type="NCBI Taxonomy" id="7868"/>
    <lineage>
        <taxon>Eukaryota</taxon>
        <taxon>Metazoa</taxon>
        <taxon>Chordata</taxon>
        <taxon>Craniata</taxon>
        <taxon>Vertebrata</taxon>
        <taxon>Chondrichthyes</taxon>
        <taxon>Holocephali</taxon>
        <taxon>Chimaeriformes</taxon>
        <taxon>Callorhinchidae</taxon>
        <taxon>Callorhinchus</taxon>
    </lineage>
</organism>
<feature type="domain" description="CABIT" evidence="3">
    <location>
        <begin position="11"/>
        <end position="145"/>
    </location>
</feature>
<accession>A0A4W3JAW2</accession>
<dbReference type="InterPro" id="IPR025946">
    <property type="entry name" value="CABIT_dom"/>
</dbReference>
<dbReference type="GO" id="GO:0050852">
    <property type="term" value="P:T cell receptor signaling pathway"/>
    <property type="evidence" value="ECO:0007669"/>
    <property type="project" value="TreeGrafter"/>
</dbReference>
<evidence type="ECO:0000313" key="4">
    <source>
        <dbReference type="Ensembl" id="ENSCMIP00000040454.1"/>
    </source>
</evidence>
<reference evidence="4" key="4">
    <citation type="submission" date="2025-08" db="UniProtKB">
        <authorList>
            <consortium name="Ensembl"/>
        </authorList>
    </citation>
    <scope>IDENTIFICATION</scope>
</reference>